<sequence length="1549" mass="163274">MKSSAAAQRSASSSHGSALAGVWPLSPLQEGLLFHADFDDRGPDVYAVQFTLDIEGPLDARRFRTSWEALLDRHAALRASFHRRKSGEAVQLITRHVSLPWREADLSTRPAADPPARAEALAARERAERLDLAVPPLLRLLLIRLGENRHRLIVTSHHLLMDGWSMPVLLGELSQVYAAGGDASALKRASSYGDYLVWLGQQDKESARSAWRAELAGSDEPTLVAPADAGGAPVLPDEHLVRLPEATTRALAETARAQGLTVNTIVQGAWALVLARLTGRTDVVFGATVAGRPAELPGVESMVGLLINTLPVRVPLDGGQPVAEMLAWLQERQAALMAHQHLGLSEIQKLAGPGAVFDTLVVYENYPTPPAEPTAPDTPAFTVSPGEQATNYPLTLGVLMADRLHVRFTYRPDLFDQRAVRELGERLVRVLEQLVADPAVLVGRVDVAGVVERGLVVEAWNATRARVPGVSVPELFARQVERAPGALAVVDGGCALSYEELSNAAGRLAGYLVGLGVGRGDRVAVVMERSVDLLVALLGVWQAGAAYVPVDPEYPPERVALLLADSDPAAVVCTGATREVLPEGMAARPVVLDDAEVAAAVARCRPMATGSRVGAEDLAYVMYTSGSTGVPKGVAVPHGSVAGLVGDRGWSVDAGDAVLMHAPHAFDISLFEVWVPLVAGGRVVVAGRGAVDAGRVREAVAGGVTRLHVTAGLFRVLAEESAECFAGLREVLTGGDVVPAGSVARVREVCPGVQVRHLYGPTEVTLCATWHVLPVGVRGGSVLPIGRPLANRQVYVLDAFLQPVPPGVVGEVYVAGTGLAQGYLHRRELTAERFVACPFGEGGRRMYRTGDLVRWSSGGELLFVGRADEQVKVRGFRVELGEVEAVLAGHEAVAQAVVVACQDGPGDKRLTGYVTADGPGIDARVLRTYVSDRLPAYMVPAAIVVLDALPLTVNGKVDRAALPAPDFAARVTGRGPRTETERTLSRLFAEVLGLDRVGVEDGFFELGGDSISSMQLVSRARRSGLVVTSRQVFEEKTPERLAQVVSVAGQTAETADSGMGEVPWTPVMRALGERAAQPDFAQWVILGAPAGLGLDVLAAGLGAVLDAHDMLRARTVPGEPKLIVGERGSVDAGSLVARVAAADLGAGGVEAVAHEAVERLDPASGVMTQAVWVDSGPGRTGQLVLAAHHLVVDGVSWRILVPDLRAACEAAVAGRVPHLDPVGTSFRRWAEQLTAEATGERRAAELDGWLALLGEHQLPLTGGELDAALDTVRTLRRRSWAVPASQAETLLAHTPTAFHCGVEEVLLAALTAAVAYWRGDGDTDVLIDIEGHGRKSLDDGVDLSRTVGWFTSAHPVRLGTAGVDLAQVRVGGPAAGALLKAVKEQARAVPGDGLGHALLRHLNPETAPVLAAAPTPQINFTYMGRFAADTAEGRGGGAWQMAAGNAIGGSVDPETPLRHLLDVGAMVRDAPGGPELTLTVNWPARLVEDVDAERLGRAWADMLGGLAAHTVAPASGGHTPSDFPLLDLAQDEVDEFEGFEGLDESDRLG</sequence>
<dbReference type="Pfam" id="PF13193">
    <property type="entry name" value="AMP-binding_C"/>
    <property type="match status" value="1"/>
</dbReference>
<dbReference type="InterPro" id="IPR045851">
    <property type="entry name" value="AMP-bd_C_sf"/>
</dbReference>
<dbReference type="SUPFAM" id="SSF47336">
    <property type="entry name" value="ACP-like"/>
    <property type="match status" value="1"/>
</dbReference>
<dbReference type="NCBIfam" id="TIGR01733">
    <property type="entry name" value="AA-adenyl-dom"/>
    <property type="match status" value="1"/>
</dbReference>
<comment type="cofactor">
    <cofactor evidence="1">
        <name>pantetheine 4'-phosphate</name>
        <dbReference type="ChEBI" id="CHEBI:47942"/>
    </cofactor>
</comment>
<evidence type="ECO:0000256" key="1">
    <source>
        <dbReference type="ARBA" id="ARBA00001957"/>
    </source>
</evidence>
<dbReference type="GO" id="GO:0043041">
    <property type="term" value="P:amino acid activation for nonribosomal peptide biosynthetic process"/>
    <property type="evidence" value="ECO:0007669"/>
    <property type="project" value="TreeGrafter"/>
</dbReference>
<dbReference type="FunFam" id="3.40.50.980:FF:000001">
    <property type="entry name" value="Non-ribosomal peptide synthetase"/>
    <property type="match status" value="1"/>
</dbReference>
<dbReference type="SUPFAM" id="SSF56801">
    <property type="entry name" value="Acetyl-CoA synthetase-like"/>
    <property type="match status" value="1"/>
</dbReference>
<dbReference type="InterPro" id="IPR009081">
    <property type="entry name" value="PP-bd_ACP"/>
</dbReference>
<dbReference type="InterPro" id="IPR025110">
    <property type="entry name" value="AMP-bd_C"/>
</dbReference>
<dbReference type="InterPro" id="IPR020806">
    <property type="entry name" value="PKS_PP-bd"/>
</dbReference>
<dbReference type="FunFam" id="3.30.300.30:FF:000010">
    <property type="entry name" value="Enterobactin synthetase component F"/>
    <property type="match status" value="1"/>
</dbReference>
<dbReference type="GO" id="GO:0017000">
    <property type="term" value="P:antibiotic biosynthetic process"/>
    <property type="evidence" value="ECO:0007669"/>
    <property type="project" value="UniProtKB-KW"/>
</dbReference>
<dbReference type="Proteomes" id="UP000326553">
    <property type="component" value="Chromosome"/>
</dbReference>
<keyword evidence="5" id="KW-0677">Repeat</keyword>
<evidence type="ECO:0000256" key="2">
    <source>
        <dbReference type="ARBA" id="ARBA00006432"/>
    </source>
</evidence>
<dbReference type="RefSeq" id="WP_150477626.1">
    <property type="nucleotide sequence ID" value="NZ_CP023695.1"/>
</dbReference>
<dbReference type="NCBIfam" id="TIGR01720">
    <property type="entry name" value="NRPS-para261"/>
    <property type="match status" value="1"/>
</dbReference>
<dbReference type="InterPro" id="IPR010071">
    <property type="entry name" value="AA_adenyl_dom"/>
</dbReference>
<evidence type="ECO:0000259" key="7">
    <source>
        <dbReference type="PROSITE" id="PS50075"/>
    </source>
</evidence>
<dbReference type="KEGG" id="salw:CP975_32020"/>
<dbReference type="PANTHER" id="PTHR45527">
    <property type="entry name" value="NONRIBOSOMAL PEPTIDE SYNTHETASE"/>
    <property type="match status" value="1"/>
</dbReference>
<evidence type="ECO:0000256" key="6">
    <source>
        <dbReference type="ARBA" id="ARBA00023194"/>
    </source>
</evidence>
<dbReference type="PROSITE" id="PS50075">
    <property type="entry name" value="CARRIER"/>
    <property type="match status" value="1"/>
</dbReference>
<gene>
    <name evidence="8" type="ORF">CP975_32020</name>
</gene>
<dbReference type="Pfam" id="PF00668">
    <property type="entry name" value="Condensation"/>
    <property type="match status" value="2"/>
</dbReference>
<evidence type="ECO:0000256" key="3">
    <source>
        <dbReference type="ARBA" id="ARBA00022450"/>
    </source>
</evidence>
<dbReference type="SMART" id="SM00823">
    <property type="entry name" value="PKS_PP"/>
    <property type="match status" value="1"/>
</dbReference>
<dbReference type="GO" id="GO:0005737">
    <property type="term" value="C:cytoplasm"/>
    <property type="evidence" value="ECO:0007669"/>
    <property type="project" value="TreeGrafter"/>
</dbReference>
<dbReference type="SUPFAM" id="SSF52777">
    <property type="entry name" value="CoA-dependent acyltransferases"/>
    <property type="match status" value="4"/>
</dbReference>
<keyword evidence="3" id="KW-0596">Phosphopantetheine</keyword>
<dbReference type="CDD" id="cd12117">
    <property type="entry name" value="A_NRPS_Srf_like"/>
    <property type="match status" value="1"/>
</dbReference>
<dbReference type="Pfam" id="PF00501">
    <property type="entry name" value="AMP-binding"/>
    <property type="match status" value="1"/>
</dbReference>
<dbReference type="FunFam" id="2.30.38.10:FF:000001">
    <property type="entry name" value="Non-ribosomal peptide synthetase PvdI"/>
    <property type="match status" value="1"/>
</dbReference>
<dbReference type="Gene3D" id="1.10.1200.10">
    <property type="entry name" value="ACP-like"/>
    <property type="match status" value="1"/>
</dbReference>
<dbReference type="GO" id="GO:0044550">
    <property type="term" value="P:secondary metabolite biosynthetic process"/>
    <property type="evidence" value="ECO:0007669"/>
    <property type="project" value="TreeGrafter"/>
</dbReference>
<dbReference type="PROSITE" id="PS00012">
    <property type="entry name" value="PHOSPHOPANTETHEINE"/>
    <property type="match status" value="1"/>
</dbReference>
<organism evidence="8 9">
    <name type="scientific">Streptomyces alboniger</name>
    <dbReference type="NCBI Taxonomy" id="132473"/>
    <lineage>
        <taxon>Bacteria</taxon>
        <taxon>Bacillati</taxon>
        <taxon>Actinomycetota</taxon>
        <taxon>Actinomycetes</taxon>
        <taxon>Kitasatosporales</taxon>
        <taxon>Streptomycetaceae</taxon>
        <taxon>Streptomyces</taxon>
        <taxon>Streptomyces aurantiacus group</taxon>
    </lineage>
</organism>
<proteinExistence type="inferred from homology"/>
<feature type="domain" description="Carrier" evidence="7">
    <location>
        <begin position="975"/>
        <end position="1049"/>
    </location>
</feature>
<dbReference type="OrthoDB" id="2472181at2"/>
<dbReference type="InterPro" id="IPR001242">
    <property type="entry name" value="Condensation_dom"/>
</dbReference>
<evidence type="ECO:0000256" key="5">
    <source>
        <dbReference type="ARBA" id="ARBA00022737"/>
    </source>
</evidence>
<dbReference type="Gene3D" id="3.30.300.30">
    <property type="match status" value="1"/>
</dbReference>
<accession>A0A5J6HY73</accession>
<dbReference type="InterPro" id="IPR036736">
    <property type="entry name" value="ACP-like_sf"/>
</dbReference>
<dbReference type="FunFam" id="1.10.1200.10:FF:000005">
    <property type="entry name" value="Nonribosomal peptide synthetase 1"/>
    <property type="match status" value="1"/>
</dbReference>
<evidence type="ECO:0000313" key="8">
    <source>
        <dbReference type="EMBL" id="QEV21555.1"/>
    </source>
</evidence>
<dbReference type="GO" id="GO:0003824">
    <property type="term" value="F:catalytic activity"/>
    <property type="evidence" value="ECO:0007669"/>
    <property type="project" value="InterPro"/>
</dbReference>
<dbReference type="InterPro" id="IPR020845">
    <property type="entry name" value="AMP-binding_CS"/>
</dbReference>
<keyword evidence="4" id="KW-0597">Phosphoprotein</keyword>
<dbReference type="EMBL" id="CP023695">
    <property type="protein sequence ID" value="QEV21555.1"/>
    <property type="molecule type" value="Genomic_DNA"/>
</dbReference>
<dbReference type="Gene3D" id="3.40.50.980">
    <property type="match status" value="2"/>
</dbReference>
<comment type="similarity">
    <text evidence="2">Belongs to the ATP-dependent AMP-binding enzyme family.</text>
</comment>
<dbReference type="InterPro" id="IPR010060">
    <property type="entry name" value="NRPS_synth"/>
</dbReference>
<dbReference type="InterPro" id="IPR006162">
    <property type="entry name" value="Ppantetheine_attach_site"/>
</dbReference>
<keyword evidence="9" id="KW-1185">Reference proteome</keyword>
<dbReference type="Gene3D" id="3.30.559.30">
    <property type="entry name" value="Nonribosomal peptide synthetase, condensation domain"/>
    <property type="match status" value="2"/>
</dbReference>
<dbReference type="GO" id="GO:0008610">
    <property type="term" value="P:lipid biosynthetic process"/>
    <property type="evidence" value="ECO:0007669"/>
    <property type="project" value="UniProtKB-ARBA"/>
</dbReference>
<dbReference type="PROSITE" id="PS00455">
    <property type="entry name" value="AMP_BINDING"/>
    <property type="match status" value="1"/>
</dbReference>
<dbReference type="PANTHER" id="PTHR45527:SF1">
    <property type="entry name" value="FATTY ACID SYNTHASE"/>
    <property type="match status" value="1"/>
</dbReference>
<dbReference type="InterPro" id="IPR023213">
    <property type="entry name" value="CAT-like_dom_sf"/>
</dbReference>
<reference evidence="8 9" key="1">
    <citation type="submission" date="2017-09" db="EMBL/GenBank/DDBJ databases">
        <authorList>
            <person name="Lee N."/>
            <person name="Cho B.-K."/>
        </authorList>
    </citation>
    <scope>NUCLEOTIDE SEQUENCE [LARGE SCALE GENOMIC DNA]</scope>
    <source>
        <strain evidence="8 9">ATCC 12461</strain>
    </source>
</reference>
<evidence type="ECO:0000256" key="4">
    <source>
        <dbReference type="ARBA" id="ARBA00022553"/>
    </source>
</evidence>
<evidence type="ECO:0000313" key="9">
    <source>
        <dbReference type="Proteomes" id="UP000326553"/>
    </source>
</evidence>
<dbReference type="CDD" id="cd19543">
    <property type="entry name" value="DCL_NRPS"/>
    <property type="match status" value="1"/>
</dbReference>
<name>A0A5J6HY73_STRAD</name>
<keyword evidence="6" id="KW-0045">Antibiotic biosynthesis</keyword>
<dbReference type="Gene3D" id="3.30.559.10">
    <property type="entry name" value="Chloramphenicol acetyltransferase-like domain"/>
    <property type="match status" value="2"/>
</dbReference>
<dbReference type="Pfam" id="PF00550">
    <property type="entry name" value="PP-binding"/>
    <property type="match status" value="1"/>
</dbReference>
<dbReference type="Gene3D" id="2.30.38.10">
    <property type="entry name" value="Luciferase, Domain 3"/>
    <property type="match status" value="1"/>
</dbReference>
<dbReference type="GO" id="GO:0031177">
    <property type="term" value="F:phosphopantetheine binding"/>
    <property type="evidence" value="ECO:0007669"/>
    <property type="project" value="InterPro"/>
</dbReference>
<dbReference type="InterPro" id="IPR000873">
    <property type="entry name" value="AMP-dep_synth/lig_dom"/>
</dbReference>
<protein>
    <submittedName>
        <fullName evidence="8">Amino acid adenylation domain-containing protein</fullName>
    </submittedName>
</protein>